<reference evidence="1" key="2">
    <citation type="submission" date="2021-09" db="EMBL/GenBank/DDBJ databases">
        <authorList>
            <person name="Gilroy R."/>
        </authorList>
    </citation>
    <scope>NUCLEOTIDE SEQUENCE</scope>
    <source>
        <strain evidence="1">CHK174-6876</strain>
    </source>
</reference>
<protein>
    <recommendedName>
        <fullName evidence="3">Mga helix-turn-helix domain-containing protein</fullName>
    </recommendedName>
</protein>
<sequence length="277" mass="32346">MLNDYLPFIDNSKYSELQLISYCLKKSQDWVSYRDVTTSLGITNYKLKQLITNINKIGLIKIEVKISQRNFIRLSGANEENLQKMVNYTAVNSLRFKVFLNLFMNVDSCTREELQEKEGISAATYFRSKNALFQSLGKETVKTVSTSESQLRLLLTDVLYMFKYDKLFATSEVSERIHTLTKTLMTALHLNLTANQQEKFFYFCWVNYLRYQMGLTFQTTDRELFLEKSNLAELATFKEQVTEFLPSLSNLDIENFQRFCLSFLKLPLNAQPEKMLA</sequence>
<dbReference type="Proteomes" id="UP000707535">
    <property type="component" value="Unassembled WGS sequence"/>
</dbReference>
<organism evidence="1 2">
    <name type="scientific">Ligilactobacillus acidipiscis</name>
    <dbReference type="NCBI Taxonomy" id="89059"/>
    <lineage>
        <taxon>Bacteria</taxon>
        <taxon>Bacillati</taxon>
        <taxon>Bacillota</taxon>
        <taxon>Bacilli</taxon>
        <taxon>Lactobacillales</taxon>
        <taxon>Lactobacillaceae</taxon>
        <taxon>Ligilactobacillus</taxon>
    </lineage>
</organism>
<dbReference type="EMBL" id="DYXG01000086">
    <property type="protein sequence ID" value="HJE97595.1"/>
    <property type="molecule type" value="Genomic_DNA"/>
</dbReference>
<gene>
    <name evidence="1" type="ORF">K8V00_08240</name>
</gene>
<evidence type="ECO:0000313" key="2">
    <source>
        <dbReference type="Proteomes" id="UP000707535"/>
    </source>
</evidence>
<accession>A0A921F8Z1</accession>
<evidence type="ECO:0008006" key="3">
    <source>
        <dbReference type="Google" id="ProtNLM"/>
    </source>
</evidence>
<evidence type="ECO:0000313" key="1">
    <source>
        <dbReference type="EMBL" id="HJE97595.1"/>
    </source>
</evidence>
<dbReference type="AlphaFoldDB" id="A0A921F8Z1"/>
<reference evidence="1" key="1">
    <citation type="journal article" date="2021" name="PeerJ">
        <title>Extensive microbial diversity within the chicken gut microbiome revealed by metagenomics and culture.</title>
        <authorList>
            <person name="Gilroy R."/>
            <person name="Ravi A."/>
            <person name="Getino M."/>
            <person name="Pursley I."/>
            <person name="Horton D.L."/>
            <person name="Alikhan N.F."/>
            <person name="Baker D."/>
            <person name="Gharbi K."/>
            <person name="Hall N."/>
            <person name="Watson M."/>
            <person name="Adriaenssens E.M."/>
            <person name="Foster-Nyarko E."/>
            <person name="Jarju S."/>
            <person name="Secka A."/>
            <person name="Antonio M."/>
            <person name="Oren A."/>
            <person name="Chaudhuri R.R."/>
            <person name="La Ragione R."/>
            <person name="Hildebrand F."/>
            <person name="Pallen M.J."/>
        </authorList>
    </citation>
    <scope>NUCLEOTIDE SEQUENCE</scope>
    <source>
        <strain evidence="1">CHK174-6876</strain>
    </source>
</reference>
<proteinExistence type="predicted"/>
<comment type="caution">
    <text evidence="1">The sequence shown here is derived from an EMBL/GenBank/DDBJ whole genome shotgun (WGS) entry which is preliminary data.</text>
</comment>
<name>A0A921F8Z1_9LACO</name>